<dbReference type="InterPro" id="IPR012338">
    <property type="entry name" value="Beta-lactam/transpept-like"/>
</dbReference>
<evidence type="ECO:0000313" key="18">
    <source>
        <dbReference type="Proteomes" id="UP001165481"/>
    </source>
</evidence>
<evidence type="ECO:0000259" key="15">
    <source>
        <dbReference type="Pfam" id="PF00905"/>
    </source>
</evidence>
<keyword evidence="10 14" id="KW-0573">Peptidoglycan synthesis</keyword>
<dbReference type="Proteomes" id="UP001165481">
    <property type="component" value="Unassembled WGS sequence"/>
</dbReference>
<comment type="subcellular location">
    <subcellularLocation>
        <location evidence="14">Cell inner membrane</location>
        <topology evidence="14">Single-pass membrane protein</topology>
    </subcellularLocation>
    <subcellularLocation>
        <location evidence="2">Cell membrane</location>
    </subcellularLocation>
    <subcellularLocation>
        <location evidence="1">Membrane</location>
        <topology evidence="1">Single-pass membrane protein</topology>
    </subcellularLocation>
</comment>
<evidence type="ECO:0000256" key="2">
    <source>
        <dbReference type="ARBA" id="ARBA00004236"/>
    </source>
</evidence>
<keyword evidence="6 14" id="KW-0645">Protease</keyword>
<comment type="caution">
    <text evidence="17">The sequence shown here is derived from an EMBL/GenBank/DDBJ whole genome shotgun (WGS) entry which is preliminary data.</text>
</comment>
<organism evidence="17 18">
    <name type="scientific">Mesosutterella faecium</name>
    <dbReference type="NCBI Taxonomy" id="2925194"/>
    <lineage>
        <taxon>Bacteria</taxon>
        <taxon>Pseudomonadati</taxon>
        <taxon>Pseudomonadota</taxon>
        <taxon>Betaproteobacteria</taxon>
        <taxon>Burkholderiales</taxon>
        <taxon>Sutterellaceae</taxon>
        <taxon>Mesosutterella</taxon>
    </lineage>
</organism>
<dbReference type="Pfam" id="PF00905">
    <property type="entry name" value="Transpeptidase"/>
    <property type="match status" value="1"/>
</dbReference>
<evidence type="ECO:0000256" key="1">
    <source>
        <dbReference type="ARBA" id="ARBA00004167"/>
    </source>
</evidence>
<evidence type="ECO:0000256" key="5">
    <source>
        <dbReference type="ARBA" id="ARBA00022645"/>
    </source>
</evidence>
<dbReference type="SUPFAM" id="SSF56601">
    <property type="entry name" value="beta-lactamase/transpeptidase-like"/>
    <property type="match status" value="1"/>
</dbReference>
<keyword evidence="9 14" id="KW-0133">Cell shape</keyword>
<comment type="similarity">
    <text evidence="14">Belongs to the transpeptidase family. MrdA subfamily.</text>
</comment>
<dbReference type="EMBL" id="JAKZJU020000001">
    <property type="protein sequence ID" value="MDL2058820.1"/>
    <property type="molecule type" value="Genomic_DNA"/>
</dbReference>
<evidence type="ECO:0000256" key="4">
    <source>
        <dbReference type="ARBA" id="ARBA00022519"/>
    </source>
</evidence>
<feature type="domain" description="Penicillin-binding protein dimerisation" evidence="16">
    <location>
        <begin position="74"/>
        <end position="248"/>
    </location>
</feature>
<dbReference type="InterPro" id="IPR005311">
    <property type="entry name" value="PBP_dimer"/>
</dbReference>
<dbReference type="Pfam" id="PF03717">
    <property type="entry name" value="PBP_dimer"/>
    <property type="match status" value="1"/>
</dbReference>
<dbReference type="PANTHER" id="PTHR30627">
    <property type="entry name" value="PEPTIDOGLYCAN D,D-TRANSPEPTIDASE"/>
    <property type="match status" value="1"/>
</dbReference>
<evidence type="ECO:0000256" key="13">
    <source>
        <dbReference type="ARBA" id="ARBA00023316"/>
    </source>
</evidence>
<evidence type="ECO:0000256" key="11">
    <source>
        <dbReference type="ARBA" id="ARBA00022989"/>
    </source>
</evidence>
<feature type="transmembrane region" description="Helical" evidence="14">
    <location>
        <begin position="31"/>
        <end position="51"/>
    </location>
</feature>
<dbReference type="PANTHER" id="PTHR30627:SF2">
    <property type="entry name" value="PEPTIDOGLYCAN D,D-TRANSPEPTIDASE MRDA"/>
    <property type="match status" value="1"/>
</dbReference>
<keyword evidence="18" id="KW-1185">Reference proteome</keyword>
<dbReference type="RefSeq" id="WP_243376092.1">
    <property type="nucleotide sequence ID" value="NZ_JAKZJU020000001.1"/>
</dbReference>
<evidence type="ECO:0000313" key="17">
    <source>
        <dbReference type="EMBL" id="MDL2058820.1"/>
    </source>
</evidence>
<dbReference type="Gene3D" id="3.90.1310.10">
    <property type="entry name" value="Penicillin-binding protein 2a (Domain 2)"/>
    <property type="match status" value="1"/>
</dbReference>
<evidence type="ECO:0000256" key="14">
    <source>
        <dbReference type="HAMAP-Rule" id="MF_02081"/>
    </source>
</evidence>
<feature type="active site" description="Acyl-ester intermediate" evidence="14">
    <location>
        <position position="341"/>
    </location>
</feature>
<dbReference type="EC" id="3.4.16.4" evidence="14"/>
<sequence length="650" mass="71547">MRLFRRLSSLAPRQRTISSVESNAAEFRRRAIFALCFIFFCFSLLAARFVWLQVIRHNQYSSQAENNRSVTIPSQPSRGLILDRNGIILARNYWAYSLEITPSKTEEKLSTLIERLSRVIPISATDQKRFKRLLAESKRFDPIPIRLDLTESEMARFLVNKWQFPGVELASREFRQYPFGSLGAHLLGYMGRISEADEKRIEQDGLEEQYRGAYNIGKVGIERTYENDLRGTVGKSLLEVTAGGRPIRYLASTPSVPGKNLTLSIDVNLQKVAEHAFGGNNGALIAIAPSTGEILAFVSKPTYDPNLFLNGIDYETWNSLNTSPRKPLLNRAMRGIYPIGSTYKPFMALAGLESGVITPSTTINDQGVYELGGHKFRDASKVHKGILNLRRSITVSSDVYYYKLAHDLGAEKIHDFMEPWGFGQLTGIDLLGEQKGVLPNAEWKMKQFHKPWLAGDTISLGIGQGYNAFTLLQLSHAVATLANRGVSLQPHLVKAIFDPATQKTQPVTSSYRKVMPASRKNIEFIIDAMTTVTREGTAAGAFRGAPYVAAGKTGTAQVVGIAQGQKYNAAALAKAHRDHGLFISFAPAASPRIAMAVLVENGGWGAGSAAPIARTVLDYWLLGRNSLGLPPPAYLQKPAGPASSSKEAQQ</sequence>
<evidence type="ECO:0000256" key="12">
    <source>
        <dbReference type="ARBA" id="ARBA00023136"/>
    </source>
</evidence>
<dbReference type="InterPro" id="IPR050515">
    <property type="entry name" value="Beta-lactam/transpept"/>
</dbReference>
<keyword evidence="7 14" id="KW-0812">Transmembrane</keyword>
<keyword evidence="11 14" id="KW-1133">Transmembrane helix</keyword>
<accession>A0ABT7IKC7</accession>
<keyword evidence="12 14" id="KW-0472">Membrane</keyword>
<keyword evidence="4 14" id="KW-0997">Cell inner membrane</keyword>
<protein>
    <recommendedName>
        <fullName evidence="14">Peptidoglycan D,D-transpeptidase MrdA</fullName>
        <ecNumber evidence="14">3.4.16.4</ecNumber>
    </recommendedName>
    <alternativeName>
        <fullName evidence="14">Penicillin-binding protein 2</fullName>
        <shortName evidence="14">PBP-2</shortName>
    </alternativeName>
</protein>
<evidence type="ECO:0000259" key="16">
    <source>
        <dbReference type="Pfam" id="PF03717"/>
    </source>
</evidence>
<evidence type="ECO:0000256" key="6">
    <source>
        <dbReference type="ARBA" id="ARBA00022670"/>
    </source>
</evidence>
<comment type="function">
    <text evidence="14">Catalyzes cross-linking of the peptidoglycan cell wall.</text>
</comment>
<evidence type="ECO:0000256" key="7">
    <source>
        <dbReference type="ARBA" id="ARBA00022692"/>
    </source>
</evidence>
<comment type="pathway">
    <text evidence="14">Cell wall biogenesis; peptidoglycan biosynthesis.</text>
</comment>
<dbReference type="GO" id="GO:0009002">
    <property type="term" value="F:serine-type D-Ala-D-Ala carboxypeptidase activity"/>
    <property type="evidence" value="ECO:0007669"/>
    <property type="project" value="UniProtKB-EC"/>
</dbReference>
<evidence type="ECO:0000256" key="9">
    <source>
        <dbReference type="ARBA" id="ARBA00022960"/>
    </source>
</evidence>
<keyword evidence="3 14" id="KW-1003">Cell membrane</keyword>
<comment type="caution">
    <text evidence="14">Lacks conserved residue(s) required for the propagation of feature annotation.</text>
</comment>
<reference evidence="17" key="1">
    <citation type="submission" date="2023-03" db="EMBL/GenBank/DDBJ databases">
        <title>Mesosutterella sp. nov. isolated from porcine feces.</title>
        <authorList>
            <person name="Yu S."/>
        </authorList>
    </citation>
    <scope>NUCLEOTIDE SEQUENCE</scope>
    <source>
        <strain evidence="17">AGMB02718</strain>
    </source>
</reference>
<dbReference type="InterPro" id="IPR017790">
    <property type="entry name" value="Penicillin-binding_protein_2"/>
</dbReference>
<keyword evidence="8 14" id="KW-0378">Hydrolase</keyword>
<evidence type="ECO:0000256" key="10">
    <source>
        <dbReference type="ARBA" id="ARBA00022984"/>
    </source>
</evidence>
<keyword evidence="5 14" id="KW-0121">Carboxypeptidase</keyword>
<keyword evidence="13 14" id="KW-0961">Cell wall biogenesis/degradation</keyword>
<evidence type="ECO:0000256" key="8">
    <source>
        <dbReference type="ARBA" id="ARBA00022801"/>
    </source>
</evidence>
<comment type="catalytic activity">
    <reaction evidence="14">
        <text>Preferential cleavage: (Ac)2-L-Lys-D-Ala-|-D-Ala. Also transpeptidation of peptidyl-alanyl moieties that are N-acyl substituents of D-alanine.</text>
        <dbReference type="EC" id="3.4.16.4"/>
    </reaction>
</comment>
<proteinExistence type="inferred from homology"/>
<dbReference type="SUPFAM" id="SSF56519">
    <property type="entry name" value="Penicillin binding protein dimerisation domain"/>
    <property type="match status" value="1"/>
</dbReference>
<dbReference type="Gene3D" id="3.30.1390.30">
    <property type="entry name" value="Penicillin-binding protein 2a, domain 3"/>
    <property type="match status" value="1"/>
</dbReference>
<feature type="domain" description="Penicillin-binding protein transpeptidase" evidence="15">
    <location>
        <begin position="282"/>
        <end position="617"/>
    </location>
</feature>
<name>A0ABT7IKC7_9BURK</name>
<dbReference type="NCBIfam" id="TIGR03423">
    <property type="entry name" value="pbp2_mrdA"/>
    <property type="match status" value="1"/>
</dbReference>
<dbReference type="InterPro" id="IPR036138">
    <property type="entry name" value="PBP_dimer_sf"/>
</dbReference>
<gene>
    <name evidence="14 17" type="primary">mrdA</name>
    <name evidence="17" type="ORF">MUN46_002510</name>
</gene>
<evidence type="ECO:0000256" key="3">
    <source>
        <dbReference type="ARBA" id="ARBA00022475"/>
    </source>
</evidence>
<dbReference type="HAMAP" id="MF_02081">
    <property type="entry name" value="MrdA_transpept"/>
    <property type="match status" value="1"/>
</dbReference>
<dbReference type="Gene3D" id="3.40.710.10">
    <property type="entry name" value="DD-peptidase/beta-lactamase superfamily"/>
    <property type="match status" value="1"/>
</dbReference>
<dbReference type="InterPro" id="IPR001460">
    <property type="entry name" value="PCN-bd_Tpept"/>
</dbReference>